<feature type="domain" description="Mycothiol-dependent maleylpyruvate isomerase metal-binding" evidence="1">
    <location>
        <begin position="14"/>
        <end position="131"/>
    </location>
</feature>
<gene>
    <name evidence="2" type="ORF">Rhe02_48240</name>
</gene>
<reference evidence="2" key="1">
    <citation type="submission" date="2021-01" db="EMBL/GenBank/DDBJ databases">
        <title>Whole genome shotgun sequence of Rhizocola hellebori NBRC 109834.</title>
        <authorList>
            <person name="Komaki H."/>
            <person name="Tamura T."/>
        </authorList>
    </citation>
    <scope>NUCLEOTIDE SEQUENCE</scope>
    <source>
        <strain evidence="2">NBRC 109834</strain>
    </source>
</reference>
<name>A0A8J3QBM8_9ACTN</name>
<accession>A0A8J3QBM8</accession>
<dbReference type="InterPro" id="IPR034660">
    <property type="entry name" value="DinB/YfiT-like"/>
</dbReference>
<evidence type="ECO:0000313" key="3">
    <source>
        <dbReference type="Proteomes" id="UP000612899"/>
    </source>
</evidence>
<proteinExistence type="predicted"/>
<dbReference type="AlphaFoldDB" id="A0A8J3QBM8"/>
<dbReference type="InterPro" id="IPR017517">
    <property type="entry name" value="Maleyloyr_isom"/>
</dbReference>
<organism evidence="2 3">
    <name type="scientific">Rhizocola hellebori</name>
    <dbReference type="NCBI Taxonomy" id="1392758"/>
    <lineage>
        <taxon>Bacteria</taxon>
        <taxon>Bacillati</taxon>
        <taxon>Actinomycetota</taxon>
        <taxon>Actinomycetes</taxon>
        <taxon>Micromonosporales</taxon>
        <taxon>Micromonosporaceae</taxon>
        <taxon>Rhizocola</taxon>
    </lineage>
</organism>
<evidence type="ECO:0000259" key="1">
    <source>
        <dbReference type="Pfam" id="PF11716"/>
    </source>
</evidence>
<dbReference type="InterPro" id="IPR017520">
    <property type="entry name" value="CHP03086"/>
</dbReference>
<dbReference type="NCBIfam" id="TIGR03086">
    <property type="entry name" value="TIGR03086 family metal-binding protein"/>
    <property type="match status" value="1"/>
</dbReference>
<dbReference type="NCBIfam" id="TIGR03083">
    <property type="entry name" value="maleylpyruvate isomerase family mycothiol-dependent enzyme"/>
    <property type="match status" value="1"/>
</dbReference>
<dbReference type="Gene3D" id="1.20.120.450">
    <property type="entry name" value="dinb family like domain"/>
    <property type="match status" value="1"/>
</dbReference>
<protein>
    <submittedName>
        <fullName evidence="2">TIGR03086 family protein</fullName>
    </submittedName>
</protein>
<dbReference type="GO" id="GO:0046872">
    <property type="term" value="F:metal ion binding"/>
    <property type="evidence" value="ECO:0007669"/>
    <property type="project" value="InterPro"/>
</dbReference>
<dbReference type="InterPro" id="IPR024344">
    <property type="entry name" value="MDMPI_metal-binding"/>
</dbReference>
<comment type="caution">
    <text evidence="2">The sequence shown here is derived from an EMBL/GenBank/DDBJ whole genome shotgun (WGS) entry which is preliminary data.</text>
</comment>
<evidence type="ECO:0000313" key="2">
    <source>
        <dbReference type="EMBL" id="GIH06757.1"/>
    </source>
</evidence>
<dbReference type="Proteomes" id="UP000612899">
    <property type="component" value="Unassembled WGS sequence"/>
</dbReference>
<sequence length="197" mass="21920">MRVDPREFDRRVLESIDPIVAQIRPGQLHLPTPCPGWQLGDLLRHMVGQHRGFAAAARLEPADPAVWEQVTLDEDDPYATYREAAALVVRDFARPDLADHRLEIFGYGLIPALGTMRMHAVDYLAHGWDVAKTIGVDSTLDGELCEHGLRIAQRWPESSFGSGDPFGAHVPLPDTAPVDQRLMGYLGRDPQWRTAAP</sequence>
<dbReference type="SUPFAM" id="SSF109854">
    <property type="entry name" value="DinB/YfiT-like putative metalloenzymes"/>
    <property type="match status" value="1"/>
</dbReference>
<keyword evidence="3" id="KW-1185">Reference proteome</keyword>
<dbReference type="Pfam" id="PF11716">
    <property type="entry name" value="MDMPI_N"/>
    <property type="match status" value="1"/>
</dbReference>
<dbReference type="EMBL" id="BONY01000030">
    <property type="protein sequence ID" value="GIH06757.1"/>
    <property type="molecule type" value="Genomic_DNA"/>
</dbReference>